<dbReference type="InterPro" id="IPR050266">
    <property type="entry name" value="AB_hydrolase_sf"/>
</dbReference>
<reference evidence="3 4" key="1">
    <citation type="submission" date="2019-10" db="EMBL/GenBank/DDBJ databases">
        <title>A soil myxobacterium in the family Polyangiaceae.</title>
        <authorList>
            <person name="Li Y."/>
            <person name="Wang J."/>
        </authorList>
    </citation>
    <scope>NUCLEOTIDE SEQUENCE [LARGE SCALE GENOMIC DNA]</scope>
    <source>
        <strain evidence="3 4">DSM 14734</strain>
    </source>
</reference>
<accession>A0A6N7PSN4</accession>
<dbReference type="PRINTS" id="PR00111">
    <property type="entry name" value="ABHYDROLASE"/>
</dbReference>
<comment type="caution">
    <text evidence="3">The sequence shown here is derived from an EMBL/GenBank/DDBJ whole genome shotgun (WGS) entry which is preliminary data.</text>
</comment>
<dbReference type="GO" id="GO:0016020">
    <property type="term" value="C:membrane"/>
    <property type="evidence" value="ECO:0007669"/>
    <property type="project" value="TreeGrafter"/>
</dbReference>
<proteinExistence type="predicted"/>
<dbReference type="Gene3D" id="3.40.50.1820">
    <property type="entry name" value="alpha/beta hydrolase"/>
    <property type="match status" value="1"/>
</dbReference>
<dbReference type="RefSeq" id="WP_338046543.1">
    <property type="nucleotide sequence ID" value="NZ_WJIE01000006.1"/>
</dbReference>
<keyword evidence="1 3" id="KW-0378">Hydrolase</keyword>
<dbReference type="SUPFAM" id="SSF53474">
    <property type="entry name" value="alpha/beta-Hydrolases"/>
    <property type="match status" value="1"/>
</dbReference>
<evidence type="ECO:0000256" key="1">
    <source>
        <dbReference type="ARBA" id="ARBA00022801"/>
    </source>
</evidence>
<dbReference type="Pfam" id="PF12697">
    <property type="entry name" value="Abhydrolase_6"/>
    <property type="match status" value="1"/>
</dbReference>
<name>A0A6N7PSN4_9BACT</name>
<dbReference type="PANTHER" id="PTHR43798:SF31">
    <property type="entry name" value="AB HYDROLASE SUPERFAMILY PROTEIN YCLE"/>
    <property type="match status" value="1"/>
</dbReference>
<dbReference type="AlphaFoldDB" id="A0A6N7PSN4"/>
<dbReference type="Proteomes" id="UP000440224">
    <property type="component" value="Unassembled WGS sequence"/>
</dbReference>
<dbReference type="EMBL" id="WJIE01000006">
    <property type="protein sequence ID" value="MRG94939.1"/>
    <property type="molecule type" value="Genomic_DNA"/>
</dbReference>
<keyword evidence="4" id="KW-1185">Reference proteome</keyword>
<evidence type="ECO:0000313" key="4">
    <source>
        <dbReference type="Proteomes" id="UP000440224"/>
    </source>
</evidence>
<dbReference type="InterPro" id="IPR000073">
    <property type="entry name" value="AB_hydrolase_1"/>
</dbReference>
<organism evidence="3 4">
    <name type="scientific">Polyangium spumosum</name>
    <dbReference type="NCBI Taxonomy" id="889282"/>
    <lineage>
        <taxon>Bacteria</taxon>
        <taxon>Pseudomonadati</taxon>
        <taxon>Myxococcota</taxon>
        <taxon>Polyangia</taxon>
        <taxon>Polyangiales</taxon>
        <taxon>Polyangiaceae</taxon>
        <taxon>Polyangium</taxon>
    </lineage>
</organism>
<evidence type="ECO:0000259" key="2">
    <source>
        <dbReference type="Pfam" id="PF12697"/>
    </source>
</evidence>
<sequence length="293" mass="31049">MTDVHVIVSRPGPVESAILAELGGTFEVKRRMLPPLTLRTLEGGQGEPVLFLHGRGHAATIWAPVLNEVARSRRVVAVDLPGFGHSSSPPFRGHDPSAAVCFFVEPIAALVKELGLERASIVGHSLGGLVALELALGGHVRPPKLALVASMGLGAFTTRAARVFFRLGPERITRAFGFVRRPRDTRGPWEHRLAALEGELLSVLGGKAPPTRAFDALVPLSGPAYERSSDLRRIDAETLLVWGEDDPVIPAPVAIAAAASIPRAELVVLPGLGHTPHIEGAARVTELVASFLG</sequence>
<dbReference type="PANTHER" id="PTHR43798">
    <property type="entry name" value="MONOACYLGLYCEROL LIPASE"/>
    <property type="match status" value="1"/>
</dbReference>
<gene>
    <name evidence="3" type="ORF">GF068_23890</name>
</gene>
<protein>
    <submittedName>
        <fullName evidence="3">Alpha/beta fold hydrolase</fullName>
    </submittedName>
</protein>
<dbReference type="InterPro" id="IPR029058">
    <property type="entry name" value="AB_hydrolase_fold"/>
</dbReference>
<feature type="domain" description="AB hydrolase-1" evidence="2">
    <location>
        <begin position="49"/>
        <end position="284"/>
    </location>
</feature>
<dbReference type="GO" id="GO:0016787">
    <property type="term" value="F:hydrolase activity"/>
    <property type="evidence" value="ECO:0007669"/>
    <property type="project" value="UniProtKB-KW"/>
</dbReference>
<evidence type="ECO:0000313" key="3">
    <source>
        <dbReference type="EMBL" id="MRG94939.1"/>
    </source>
</evidence>